<dbReference type="GO" id="GO:0006612">
    <property type="term" value="P:protein targeting to membrane"/>
    <property type="evidence" value="ECO:0007669"/>
    <property type="project" value="TreeGrafter"/>
</dbReference>
<keyword evidence="12" id="KW-1185">Reference proteome</keyword>
<keyword evidence="4 7" id="KW-1133">Transmembrane helix</keyword>
<keyword evidence="3 7" id="KW-0812">Transmembrane</keyword>
<dbReference type="GO" id="GO:0005783">
    <property type="term" value="C:endoplasmic reticulum"/>
    <property type="evidence" value="ECO:0007669"/>
    <property type="project" value="TreeGrafter"/>
</dbReference>
<evidence type="ECO:0000256" key="1">
    <source>
        <dbReference type="ARBA" id="ARBA00004141"/>
    </source>
</evidence>
<gene>
    <name evidence="11" type="ORF">ECRASSUSDP1_LOCUS3794</name>
</gene>
<evidence type="ECO:0000313" key="11">
    <source>
        <dbReference type="EMBL" id="CAI2362471.1"/>
    </source>
</evidence>
<dbReference type="Pfam" id="PF01529">
    <property type="entry name" value="DHHC"/>
    <property type="match status" value="1"/>
</dbReference>
<dbReference type="GO" id="GO:0019706">
    <property type="term" value="F:protein-cysteine S-palmitoyltransferase activity"/>
    <property type="evidence" value="ECO:0007669"/>
    <property type="project" value="UniProtKB-EC"/>
</dbReference>
<feature type="transmembrane region" description="Helical" evidence="7">
    <location>
        <begin position="145"/>
        <end position="172"/>
    </location>
</feature>
<evidence type="ECO:0000256" key="6">
    <source>
        <dbReference type="ARBA" id="ARBA00023315"/>
    </source>
</evidence>
<evidence type="ECO:0000256" key="8">
    <source>
        <dbReference type="SAM" id="Coils"/>
    </source>
</evidence>
<dbReference type="PROSITE" id="PS50216">
    <property type="entry name" value="DHHC"/>
    <property type="match status" value="1"/>
</dbReference>
<keyword evidence="8" id="KW-0175">Coiled coil</keyword>
<proteinExistence type="inferred from homology"/>
<name>A0AAD1U965_EUPCR</name>
<dbReference type="EC" id="2.3.1.225" evidence="7"/>
<dbReference type="AlphaFoldDB" id="A0AAD1U965"/>
<evidence type="ECO:0000313" key="12">
    <source>
        <dbReference type="Proteomes" id="UP001295684"/>
    </source>
</evidence>
<comment type="subcellular location">
    <subcellularLocation>
        <location evidence="1">Membrane</location>
        <topology evidence="1">Multi-pass membrane protein</topology>
    </subcellularLocation>
</comment>
<comment type="catalytic activity">
    <reaction evidence="7">
        <text>L-cysteinyl-[protein] + hexadecanoyl-CoA = S-hexadecanoyl-L-cysteinyl-[protein] + CoA</text>
        <dbReference type="Rhea" id="RHEA:36683"/>
        <dbReference type="Rhea" id="RHEA-COMP:10131"/>
        <dbReference type="Rhea" id="RHEA-COMP:11032"/>
        <dbReference type="ChEBI" id="CHEBI:29950"/>
        <dbReference type="ChEBI" id="CHEBI:57287"/>
        <dbReference type="ChEBI" id="CHEBI:57379"/>
        <dbReference type="ChEBI" id="CHEBI:74151"/>
        <dbReference type="EC" id="2.3.1.225"/>
    </reaction>
</comment>
<feature type="transmembrane region" description="Helical" evidence="7">
    <location>
        <begin position="179"/>
        <end position="204"/>
    </location>
</feature>
<sequence length="428" mass="49048">MNEELKLTDLGKTRSGAERADHNRMNLGLKRPKKNDSQASIEPRMWNTSVEAPEGFRAGRSCISTKQYNKETESNAPPDGNVIILSRMGRMSGQVPNQATIDPEFGNDAEIVKNNDKSEDNLIDAKSLEMYAHNTIRRNGFHCPWSIAVVGTYSIILMELATFSVAVCPWLLEVTSTEYFGFIIALFAILAVTCLALAIACMMIDPADPILKESKDINVEKFTYECHTCDCYVHESTKHCKDCNKCVRGFDHHCIWLNTCIGVRNYRYFFALLTFYLLLSFILIGLVGVIIARVKVITYTDDYIPLRVYLSIFMLIELFTKFLLSFLWCFHIYLFLVGTTTYGFIISRRQQKAIVKSDVKEQEQNCKKIQQEITERCRQAFENHARNMSSPNWRYEKDISRESQDLNASSNKSLEKSSMNSCMKYEDP</sequence>
<dbReference type="PANTHER" id="PTHR22883">
    <property type="entry name" value="ZINC FINGER DHHC DOMAIN CONTAINING PROTEIN"/>
    <property type="match status" value="1"/>
</dbReference>
<evidence type="ECO:0000256" key="4">
    <source>
        <dbReference type="ARBA" id="ARBA00022989"/>
    </source>
</evidence>
<feature type="coiled-coil region" evidence="8">
    <location>
        <begin position="352"/>
        <end position="379"/>
    </location>
</feature>
<feature type="compositionally biased region" description="Polar residues" evidence="9">
    <location>
        <begin position="405"/>
        <end position="421"/>
    </location>
</feature>
<dbReference type="EMBL" id="CAMPGE010003630">
    <property type="protein sequence ID" value="CAI2362471.1"/>
    <property type="molecule type" value="Genomic_DNA"/>
</dbReference>
<dbReference type="InterPro" id="IPR001594">
    <property type="entry name" value="Palmitoyltrfase_DHHC"/>
</dbReference>
<organism evidence="11 12">
    <name type="scientific">Euplotes crassus</name>
    <dbReference type="NCBI Taxonomy" id="5936"/>
    <lineage>
        <taxon>Eukaryota</taxon>
        <taxon>Sar</taxon>
        <taxon>Alveolata</taxon>
        <taxon>Ciliophora</taxon>
        <taxon>Intramacronucleata</taxon>
        <taxon>Spirotrichea</taxon>
        <taxon>Hypotrichia</taxon>
        <taxon>Euplotida</taxon>
        <taxon>Euplotidae</taxon>
        <taxon>Moneuplotes</taxon>
    </lineage>
</organism>
<feature type="region of interest" description="Disordered" evidence="9">
    <location>
        <begin position="1"/>
        <end position="21"/>
    </location>
</feature>
<evidence type="ECO:0000256" key="3">
    <source>
        <dbReference type="ARBA" id="ARBA00022692"/>
    </source>
</evidence>
<accession>A0AAD1U965</accession>
<dbReference type="InterPro" id="IPR039859">
    <property type="entry name" value="PFA4/ZDH16/20/ERF2-like"/>
</dbReference>
<evidence type="ECO:0000259" key="10">
    <source>
        <dbReference type="Pfam" id="PF01529"/>
    </source>
</evidence>
<dbReference type="Proteomes" id="UP001295684">
    <property type="component" value="Unassembled WGS sequence"/>
</dbReference>
<comment type="similarity">
    <text evidence="7">Belongs to the DHHC palmitoyltransferase family.</text>
</comment>
<keyword evidence="6 7" id="KW-0012">Acyltransferase</keyword>
<evidence type="ECO:0000256" key="9">
    <source>
        <dbReference type="SAM" id="MobiDB-lite"/>
    </source>
</evidence>
<feature type="transmembrane region" description="Helical" evidence="7">
    <location>
        <begin position="330"/>
        <end position="347"/>
    </location>
</feature>
<dbReference type="PANTHER" id="PTHR22883:SF203">
    <property type="entry name" value="PALMITOYLTRANSFERASE"/>
    <property type="match status" value="1"/>
</dbReference>
<evidence type="ECO:0000256" key="5">
    <source>
        <dbReference type="ARBA" id="ARBA00023136"/>
    </source>
</evidence>
<comment type="domain">
    <text evidence="7">The DHHC domain is required for palmitoyltransferase activity.</text>
</comment>
<feature type="region of interest" description="Disordered" evidence="9">
    <location>
        <begin position="403"/>
        <end position="428"/>
    </location>
</feature>
<comment type="caution">
    <text evidence="11">The sequence shown here is derived from an EMBL/GenBank/DDBJ whole genome shotgun (WGS) entry which is preliminary data.</text>
</comment>
<protein>
    <recommendedName>
        <fullName evidence="7">Palmitoyltransferase</fullName>
        <ecNumber evidence="7">2.3.1.225</ecNumber>
    </recommendedName>
</protein>
<dbReference type="GO" id="GO:0016020">
    <property type="term" value="C:membrane"/>
    <property type="evidence" value="ECO:0007669"/>
    <property type="project" value="UniProtKB-SubCell"/>
</dbReference>
<dbReference type="GO" id="GO:0005794">
    <property type="term" value="C:Golgi apparatus"/>
    <property type="evidence" value="ECO:0007669"/>
    <property type="project" value="TreeGrafter"/>
</dbReference>
<feature type="domain" description="Palmitoyltransferase DHHC" evidence="10">
    <location>
        <begin position="224"/>
        <end position="345"/>
    </location>
</feature>
<evidence type="ECO:0000256" key="7">
    <source>
        <dbReference type="RuleBase" id="RU079119"/>
    </source>
</evidence>
<reference evidence="11" key="1">
    <citation type="submission" date="2023-07" db="EMBL/GenBank/DDBJ databases">
        <authorList>
            <consortium name="AG Swart"/>
            <person name="Singh M."/>
            <person name="Singh A."/>
            <person name="Seah K."/>
            <person name="Emmerich C."/>
        </authorList>
    </citation>
    <scope>NUCLEOTIDE SEQUENCE</scope>
    <source>
        <strain evidence="11">DP1</strain>
    </source>
</reference>
<feature type="transmembrane region" description="Helical" evidence="7">
    <location>
        <begin position="268"/>
        <end position="292"/>
    </location>
</feature>
<keyword evidence="5 7" id="KW-0472">Membrane</keyword>
<keyword evidence="2 7" id="KW-0808">Transferase</keyword>
<evidence type="ECO:0000256" key="2">
    <source>
        <dbReference type="ARBA" id="ARBA00022679"/>
    </source>
</evidence>